<dbReference type="SUPFAM" id="SSF52833">
    <property type="entry name" value="Thioredoxin-like"/>
    <property type="match status" value="1"/>
</dbReference>
<feature type="domain" description="DSBA-like thioredoxin" evidence="1">
    <location>
        <begin position="6"/>
        <end position="210"/>
    </location>
</feature>
<reference evidence="3" key="1">
    <citation type="submission" date="2016-10" db="EMBL/GenBank/DDBJ databases">
        <authorList>
            <person name="Varghese N."/>
        </authorList>
    </citation>
    <scope>NUCLEOTIDE SEQUENCE [LARGE SCALE GENOMIC DNA]</scope>
    <source>
        <strain evidence="3">DSM 20406</strain>
    </source>
</reference>
<sequence>MNKLSINYWSDYACPFCYIGKTNLEAAIRELGLEDQVEMQMLSFELDPNAPKTYMGDTTNLVAKKYGVSREKASTEIKKIEDMGREAGIVLDYANARYTSTFDAHRLTKLAQEKLPLNKANQFIARIFKAMFEEHTMMSDLETLKHIALEYGLSEKDVDSIIQTDAYAKDVRLEENLATQYNVTAVPYFVFANKYAVPGALPKAQMKDVLKQILAEENIIVEGASCGIDGCQ</sequence>
<dbReference type="Pfam" id="PF01323">
    <property type="entry name" value="DSBA"/>
    <property type="match status" value="1"/>
</dbReference>
<dbReference type="PANTHER" id="PTHR13887">
    <property type="entry name" value="GLUTATHIONE S-TRANSFERASE KAPPA"/>
    <property type="match status" value="1"/>
</dbReference>
<gene>
    <name evidence="2" type="ORF">SAMN04487834_102725</name>
</gene>
<dbReference type="InterPro" id="IPR036249">
    <property type="entry name" value="Thioredoxin-like_sf"/>
</dbReference>
<evidence type="ECO:0000259" key="1">
    <source>
        <dbReference type="Pfam" id="PF01323"/>
    </source>
</evidence>
<dbReference type="InterPro" id="IPR001853">
    <property type="entry name" value="DSBA-like_thioredoxin_dom"/>
</dbReference>
<dbReference type="STRING" id="322505.SAMN04487836_10415"/>
<dbReference type="CDD" id="cd03024">
    <property type="entry name" value="DsbA_FrnE"/>
    <property type="match status" value="1"/>
</dbReference>
<protein>
    <submittedName>
        <fullName evidence="2">Predicted dithiol-disulfide isomerase, DsbA family</fullName>
    </submittedName>
</protein>
<dbReference type="Proteomes" id="UP000183028">
    <property type="component" value="Unassembled WGS sequence"/>
</dbReference>
<dbReference type="GO" id="GO:0016853">
    <property type="term" value="F:isomerase activity"/>
    <property type="evidence" value="ECO:0007669"/>
    <property type="project" value="UniProtKB-KW"/>
</dbReference>
<organism evidence="2 3">
    <name type="scientific">Sharpea azabuensis</name>
    <dbReference type="NCBI Taxonomy" id="322505"/>
    <lineage>
        <taxon>Bacteria</taxon>
        <taxon>Bacillati</taxon>
        <taxon>Bacillota</taxon>
        <taxon>Erysipelotrichia</taxon>
        <taxon>Erysipelotrichales</taxon>
        <taxon>Coprobacillaceae</taxon>
        <taxon>Sharpea</taxon>
    </lineage>
</organism>
<keyword evidence="3" id="KW-1185">Reference proteome</keyword>
<dbReference type="Gene3D" id="3.40.30.10">
    <property type="entry name" value="Glutaredoxin"/>
    <property type="match status" value="1"/>
</dbReference>
<proteinExistence type="predicted"/>
<keyword evidence="2" id="KW-0413">Isomerase</keyword>
<dbReference type="RefSeq" id="WP_074732166.1">
    <property type="nucleotide sequence ID" value="NZ_FNYK01000027.1"/>
</dbReference>
<dbReference type="EMBL" id="FNYK01000027">
    <property type="protein sequence ID" value="SEI83779.1"/>
    <property type="molecule type" value="Genomic_DNA"/>
</dbReference>
<evidence type="ECO:0000313" key="2">
    <source>
        <dbReference type="EMBL" id="SEI83779.1"/>
    </source>
</evidence>
<dbReference type="PANTHER" id="PTHR13887:SF41">
    <property type="entry name" value="THIOREDOXIN SUPERFAMILY PROTEIN"/>
    <property type="match status" value="1"/>
</dbReference>
<dbReference type="AlphaFoldDB" id="A0A1H6TUQ2"/>
<name>A0A1H6TUQ2_9FIRM</name>
<evidence type="ECO:0000313" key="3">
    <source>
        <dbReference type="Proteomes" id="UP000183028"/>
    </source>
</evidence>
<dbReference type="OrthoDB" id="9799122at2"/>
<accession>A0A1H6TUQ2</accession>
<dbReference type="eggNOG" id="COG2761">
    <property type="taxonomic scope" value="Bacteria"/>
</dbReference>
<dbReference type="GO" id="GO:0016491">
    <property type="term" value="F:oxidoreductase activity"/>
    <property type="evidence" value="ECO:0007669"/>
    <property type="project" value="InterPro"/>
</dbReference>